<dbReference type="NCBIfam" id="TIGR02363">
    <property type="entry name" value="dhaK1"/>
    <property type="match status" value="1"/>
</dbReference>
<evidence type="ECO:0000256" key="1">
    <source>
        <dbReference type="ARBA" id="ARBA00001113"/>
    </source>
</evidence>
<dbReference type="GO" id="GO:0004371">
    <property type="term" value="F:glycerone kinase activity"/>
    <property type="evidence" value="ECO:0007669"/>
    <property type="project" value="InterPro"/>
</dbReference>
<dbReference type="GO" id="GO:0005524">
    <property type="term" value="F:ATP binding"/>
    <property type="evidence" value="ECO:0007669"/>
    <property type="project" value="UniProtKB-KW"/>
</dbReference>
<evidence type="ECO:0000259" key="11">
    <source>
        <dbReference type="PROSITE" id="PS51480"/>
    </source>
</evidence>
<dbReference type="FunFam" id="3.40.50.10440:FF:000001">
    <property type="entry name" value="Dihydroxyacetone kinase, DhaK subunit"/>
    <property type="match status" value="1"/>
</dbReference>
<keyword evidence="6 13" id="KW-0418">Kinase</keyword>
<evidence type="ECO:0000259" key="12">
    <source>
        <dbReference type="PROSITE" id="PS51481"/>
    </source>
</evidence>
<dbReference type="Gene3D" id="3.30.1180.20">
    <property type="entry name" value="Dihydroxyacetone kinase, domain 2"/>
    <property type="match status" value="1"/>
</dbReference>
<evidence type="ECO:0000256" key="10">
    <source>
        <dbReference type="ARBA" id="ARBA00055771"/>
    </source>
</evidence>
<dbReference type="GO" id="GO:0019563">
    <property type="term" value="P:glycerol catabolic process"/>
    <property type="evidence" value="ECO:0007669"/>
    <property type="project" value="TreeGrafter"/>
</dbReference>
<dbReference type="Pfam" id="PF02733">
    <property type="entry name" value="Dak1"/>
    <property type="match status" value="1"/>
</dbReference>
<evidence type="ECO:0000313" key="13">
    <source>
        <dbReference type="EMBL" id="GEA33501.1"/>
    </source>
</evidence>
<dbReference type="SMART" id="SM01120">
    <property type="entry name" value="Dak2"/>
    <property type="match status" value="1"/>
</dbReference>
<dbReference type="GO" id="GO:0005829">
    <property type="term" value="C:cytosol"/>
    <property type="evidence" value="ECO:0007669"/>
    <property type="project" value="TreeGrafter"/>
</dbReference>
<dbReference type="InterPro" id="IPR004006">
    <property type="entry name" value="DhaK_dom"/>
</dbReference>
<dbReference type="PROSITE" id="PS51480">
    <property type="entry name" value="DHAL"/>
    <property type="match status" value="1"/>
</dbReference>
<dbReference type="InterPro" id="IPR012736">
    <property type="entry name" value="DhaK_1"/>
</dbReference>
<evidence type="ECO:0000256" key="5">
    <source>
        <dbReference type="ARBA" id="ARBA00022741"/>
    </source>
</evidence>
<dbReference type="InterPro" id="IPR036117">
    <property type="entry name" value="DhaL_dom_sf"/>
</dbReference>
<dbReference type="EC" id="2.7.1.121" evidence="3"/>
<dbReference type="PANTHER" id="PTHR28629:SF4">
    <property type="entry name" value="TRIOKINASE_FMN CYCLASE"/>
    <property type="match status" value="1"/>
</dbReference>
<dbReference type="PROSITE" id="PS51481">
    <property type="entry name" value="DHAK"/>
    <property type="match status" value="1"/>
</dbReference>
<evidence type="ECO:0000256" key="4">
    <source>
        <dbReference type="ARBA" id="ARBA00022679"/>
    </source>
</evidence>
<sequence length="586" mass="63175">MKKIMNKAENVVMEMCNGIAMAHPELEFVRKYKVMKKKNINKNKVSVISGGGSGHEPAHAGFIGKGMLDAAVCGDVFASPSQIQIYQAIKATCSEKGTLLIIKNYSGDMMNFKNAAYLASEDGIKVDYIKVDDDIAVQDSLYTVGRRGVAGTVLVHKIAGAAAELGLSLEEVKKIAEKAVSNVRSLGFAFSSCTVPAKGTPTFEIAEDEMEFGVGIHGEPGIKREQIATADELAERIINSILKDMKIDGTNNEEVALLINGFGGTPLQELYLFNNSVTAELAKRNINICRTFVGNYMTSIDMQGASVSLMKLDGQLKELLSEKCDAPSFKVSGPVDAIEYAALQESDDAENEVAFEVETSEKFACINNEKVNLDNMIYIVDKMSEVIIKNEVPFCELDSHAGDGDFGMSVAKGFKQLKREWKQILLEEHKTIGEFLNACSLVIMEYCGGASGPIWGSAFRAAGKQVSEKTELTVSEFAEMIQAAVRGIQATGERSFGRGAVVGDKTLIDALVPCADAWIDCAKVNINFKEAFEIGAKAAVEGAKKTEEIVARMGRAGTVGDRSLGYPDAGAYGLGVIFTEISEAIK</sequence>
<organism evidence="13 14">
    <name type="scientific">Clostridium diolis</name>
    <dbReference type="NCBI Taxonomy" id="223919"/>
    <lineage>
        <taxon>Bacteria</taxon>
        <taxon>Bacillati</taxon>
        <taxon>Bacillota</taxon>
        <taxon>Clostridia</taxon>
        <taxon>Eubacteriales</taxon>
        <taxon>Clostridiaceae</taxon>
        <taxon>Clostridium</taxon>
    </lineage>
</organism>
<dbReference type="EMBL" id="BJLA01000022">
    <property type="protein sequence ID" value="GEA33501.1"/>
    <property type="molecule type" value="Genomic_DNA"/>
</dbReference>
<feature type="domain" description="DhaK" evidence="12">
    <location>
        <begin position="7"/>
        <end position="329"/>
    </location>
</feature>
<keyword evidence="4" id="KW-0808">Transferase</keyword>
<accession>A0AAV3VDT6</accession>
<comment type="catalytic activity">
    <reaction evidence="1">
        <text>dihydroxyacetone + phosphoenolpyruvate = dihydroxyacetone phosphate + pyruvate</text>
        <dbReference type="Rhea" id="RHEA:18381"/>
        <dbReference type="ChEBI" id="CHEBI:15361"/>
        <dbReference type="ChEBI" id="CHEBI:16016"/>
        <dbReference type="ChEBI" id="CHEBI:57642"/>
        <dbReference type="ChEBI" id="CHEBI:58702"/>
        <dbReference type="EC" id="2.7.1.121"/>
    </reaction>
</comment>
<dbReference type="FunFam" id="3.30.1180.20:FF:000001">
    <property type="entry name" value="Dihydroxyacetone kinase 1"/>
    <property type="match status" value="1"/>
</dbReference>
<evidence type="ECO:0000256" key="2">
    <source>
        <dbReference type="ARBA" id="ARBA00004745"/>
    </source>
</evidence>
<proteinExistence type="predicted"/>
<gene>
    <name evidence="13" type="primary">dhaK</name>
    <name evidence="13" type="ORF">CDIOL_44240</name>
</gene>
<name>A0AAV3VDT6_9CLOT</name>
<feature type="domain" description="DhaL" evidence="11">
    <location>
        <begin position="374"/>
        <end position="583"/>
    </location>
</feature>
<keyword evidence="5" id="KW-0547">Nucleotide-binding</keyword>
<comment type="subunit">
    <text evidence="9">Homodimer. The dihydroxyacetone kinase complex is composed of a homodimer of DhaM, a homodimer of DhaK and the subunit DhaL.</text>
</comment>
<evidence type="ECO:0000256" key="6">
    <source>
        <dbReference type="ARBA" id="ARBA00022777"/>
    </source>
</evidence>
<dbReference type="Proteomes" id="UP000325212">
    <property type="component" value="Unassembled WGS sequence"/>
</dbReference>
<dbReference type="PANTHER" id="PTHR28629">
    <property type="entry name" value="TRIOKINASE/FMN CYCLASE"/>
    <property type="match status" value="1"/>
</dbReference>
<evidence type="ECO:0000256" key="7">
    <source>
        <dbReference type="ARBA" id="ARBA00022798"/>
    </source>
</evidence>
<comment type="pathway">
    <text evidence="2">Polyol metabolism; glycerol degradation.</text>
</comment>
<keyword evidence="14" id="KW-1185">Reference proteome</keyword>
<keyword evidence="7" id="KW-0319">Glycerol metabolism</keyword>
<dbReference type="AlphaFoldDB" id="A0AAV3VDT6"/>
<dbReference type="InterPro" id="IPR050861">
    <property type="entry name" value="Dihydroxyacetone_Kinase"/>
</dbReference>
<protein>
    <recommendedName>
        <fullName evidence="3">phosphoenolpyruvate--glycerone phosphotransferase</fullName>
        <ecNumber evidence="3">2.7.1.121</ecNumber>
    </recommendedName>
</protein>
<dbReference type="FunFam" id="1.25.40.340:FF:000002">
    <property type="entry name" value="Dihydroxyacetone kinase, L subunit"/>
    <property type="match status" value="1"/>
</dbReference>
<comment type="function">
    <text evidence="10">ADP-binding subunit of the dihydroxyacetone kinase, which is responsible for the phosphoenolpyruvate (PEP)-dependent phosphorylation of dihydroxyacetone. DhaL-ADP is converted to DhaL-ATP via a phosphoryl group transfer from DhaM and transmits it to dihydroxyacetone binds to DhaK.</text>
</comment>
<dbReference type="RefSeq" id="WP_069187748.1">
    <property type="nucleotide sequence ID" value="NZ_BJLA01000022.1"/>
</dbReference>
<keyword evidence="8" id="KW-0067">ATP-binding</keyword>
<dbReference type="SUPFAM" id="SSF82549">
    <property type="entry name" value="DAK1/DegV-like"/>
    <property type="match status" value="1"/>
</dbReference>
<dbReference type="SUPFAM" id="SSF101473">
    <property type="entry name" value="DhaL-like"/>
    <property type="match status" value="1"/>
</dbReference>
<reference evidence="13 14" key="1">
    <citation type="submission" date="2019-06" db="EMBL/GenBank/DDBJ databases">
        <title>Draft genome sequence of Clostridium diolis DSM 15410.</title>
        <authorList>
            <person name="Kobayashi H."/>
            <person name="Tanizawa Y."/>
            <person name="Tohno M."/>
        </authorList>
    </citation>
    <scope>NUCLEOTIDE SEQUENCE [LARGE SCALE GENOMIC DNA]</scope>
    <source>
        <strain evidence="13 14">DSM 15410</strain>
    </source>
</reference>
<dbReference type="GO" id="GO:0047324">
    <property type="term" value="F:phosphoenolpyruvate-glycerone phosphotransferase activity"/>
    <property type="evidence" value="ECO:0007669"/>
    <property type="project" value="UniProtKB-EC"/>
</dbReference>
<dbReference type="Gene3D" id="1.25.40.340">
    <property type="match status" value="1"/>
</dbReference>
<dbReference type="InterPro" id="IPR004007">
    <property type="entry name" value="DhaL_dom"/>
</dbReference>
<comment type="caution">
    <text evidence="13">The sequence shown here is derived from an EMBL/GenBank/DDBJ whole genome shotgun (WGS) entry which is preliminary data.</text>
</comment>
<evidence type="ECO:0000256" key="9">
    <source>
        <dbReference type="ARBA" id="ARBA00046577"/>
    </source>
</evidence>
<dbReference type="Pfam" id="PF02734">
    <property type="entry name" value="Dak2"/>
    <property type="match status" value="1"/>
</dbReference>
<dbReference type="NCBIfam" id="NF011049">
    <property type="entry name" value="PRK14479.1"/>
    <property type="match status" value="1"/>
</dbReference>
<evidence type="ECO:0000256" key="3">
    <source>
        <dbReference type="ARBA" id="ARBA00012095"/>
    </source>
</evidence>
<evidence type="ECO:0000313" key="14">
    <source>
        <dbReference type="Proteomes" id="UP000325212"/>
    </source>
</evidence>
<dbReference type="Gene3D" id="3.40.50.10440">
    <property type="entry name" value="Dihydroxyacetone kinase, domain 1"/>
    <property type="match status" value="1"/>
</dbReference>
<evidence type="ECO:0000256" key="8">
    <source>
        <dbReference type="ARBA" id="ARBA00022840"/>
    </source>
</evidence>